<dbReference type="KEGG" id="stax:MC45_12695"/>
<feature type="active site" description="Proton donor" evidence="5">
    <location>
        <position position="191"/>
    </location>
</feature>
<proteinExistence type="inferred from homology"/>
<dbReference type="GO" id="GO:0005975">
    <property type="term" value="P:carbohydrate metabolic process"/>
    <property type="evidence" value="ECO:0007669"/>
    <property type="project" value="InterPro"/>
</dbReference>
<evidence type="ECO:0000256" key="8">
    <source>
        <dbReference type="SAM" id="SignalP"/>
    </source>
</evidence>
<evidence type="ECO:0000313" key="11">
    <source>
        <dbReference type="Proteomes" id="UP000033200"/>
    </source>
</evidence>
<dbReference type="CDD" id="cd08998">
    <property type="entry name" value="GH43_Arb43a-like"/>
    <property type="match status" value="1"/>
</dbReference>
<dbReference type="eggNOG" id="COG3507">
    <property type="taxonomic scope" value="Bacteria"/>
</dbReference>
<dbReference type="GO" id="GO:0004553">
    <property type="term" value="F:hydrolase activity, hydrolyzing O-glycosyl compounds"/>
    <property type="evidence" value="ECO:0007669"/>
    <property type="project" value="InterPro"/>
</dbReference>
<dbReference type="Pfam" id="PF14200">
    <property type="entry name" value="RicinB_lectin_2"/>
    <property type="match status" value="1"/>
</dbReference>
<dbReference type="SUPFAM" id="SSF75005">
    <property type="entry name" value="Arabinanase/levansucrase/invertase"/>
    <property type="match status" value="1"/>
</dbReference>
<dbReference type="PANTHER" id="PTHR43301">
    <property type="entry name" value="ARABINAN ENDO-1,5-ALPHA-L-ARABINOSIDASE"/>
    <property type="match status" value="1"/>
</dbReference>
<dbReference type="STRING" id="1549858.MC45_12695"/>
<dbReference type="InterPro" id="IPR000772">
    <property type="entry name" value="Ricin_B_lectin"/>
</dbReference>
<feature type="active site" description="Proton acceptor" evidence="5">
    <location>
        <position position="38"/>
    </location>
</feature>
<comment type="pathway">
    <text evidence="1">Glycan metabolism; L-arabinan degradation.</text>
</comment>
<evidence type="ECO:0000256" key="6">
    <source>
        <dbReference type="PIRSR" id="PIRSR606710-2"/>
    </source>
</evidence>
<dbReference type="Gene3D" id="2.115.10.20">
    <property type="entry name" value="Glycosyl hydrolase domain, family 43"/>
    <property type="match status" value="1"/>
</dbReference>
<evidence type="ECO:0000256" key="2">
    <source>
        <dbReference type="ARBA" id="ARBA00009865"/>
    </source>
</evidence>
<evidence type="ECO:0000256" key="4">
    <source>
        <dbReference type="ARBA" id="ARBA00023295"/>
    </source>
</evidence>
<feature type="chain" id="PRO_5001930081" evidence="8">
    <location>
        <begin position="29"/>
        <end position="487"/>
    </location>
</feature>
<comment type="similarity">
    <text evidence="2 7">Belongs to the glycosyl hydrolase 43 family.</text>
</comment>
<feature type="signal peptide" evidence="8">
    <location>
        <begin position="1"/>
        <end position="28"/>
    </location>
</feature>
<name>A0A097EL05_9SPHN</name>
<evidence type="ECO:0000313" key="10">
    <source>
        <dbReference type="EMBL" id="AIT08222.1"/>
    </source>
</evidence>
<dbReference type="InterPro" id="IPR035992">
    <property type="entry name" value="Ricin_B-like_lectins"/>
</dbReference>
<dbReference type="Pfam" id="PF04616">
    <property type="entry name" value="Glyco_hydro_43"/>
    <property type="match status" value="1"/>
</dbReference>
<dbReference type="PANTHER" id="PTHR43301:SF3">
    <property type="entry name" value="ARABINAN ENDO-1,5-ALPHA-L-ARABINOSIDASE A-RELATED"/>
    <property type="match status" value="1"/>
</dbReference>
<feature type="domain" description="Ricin B lectin" evidence="9">
    <location>
        <begin position="381"/>
        <end position="450"/>
    </location>
</feature>
<evidence type="ECO:0000256" key="1">
    <source>
        <dbReference type="ARBA" id="ARBA00004834"/>
    </source>
</evidence>
<keyword evidence="3 7" id="KW-0378">Hydrolase</keyword>
<protein>
    <submittedName>
        <fullName evidence="10">Glycoside hydrolase</fullName>
    </submittedName>
</protein>
<dbReference type="HOGENOM" id="CLU_546167_0_0_5"/>
<feature type="site" description="Important for catalytic activity, responsible for pKa modulation of the active site Glu and correct orientation of both the proton donor and substrate" evidence="6">
    <location>
        <position position="144"/>
    </location>
</feature>
<keyword evidence="8" id="KW-0732">Signal</keyword>
<evidence type="ECO:0000256" key="3">
    <source>
        <dbReference type="ARBA" id="ARBA00022801"/>
    </source>
</evidence>
<dbReference type="InterPro" id="IPR050727">
    <property type="entry name" value="GH43_arabinanases"/>
</dbReference>
<dbReference type="CDD" id="cd00161">
    <property type="entry name" value="beta-trefoil_Ricin-like"/>
    <property type="match status" value="1"/>
</dbReference>
<dbReference type="InterPro" id="IPR023296">
    <property type="entry name" value="Glyco_hydro_beta-prop_sf"/>
</dbReference>
<evidence type="ECO:0000259" key="9">
    <source>
        <dbReference type="Pfam" id="PF14200"/>
    </source>
</evidence>
<dbReference type="SUPFAM" id="SSF50370">
    <property type="entry name" value="Ricin B-like lectins"/>
    <property type="match status" value="1"/>
</dbReference>
<accession>A0A097EL05</accession>
<organism evidence="10 11">
    <name type="scientific">Sphingomonas taxi</name>
    <dbReference type="NCBI Taxonomy" id="1549858"/>
    <lineage>
        <taxon>Bacteria</taxon>
        <taxon>Pseudomonadati</taxon>
        <taxon>Pseudomonadota</taxon>
        <taxon>Alphaproteobacteria</taxon>
        <taxon>Sphingomonadales</taxon>
        <taxon>Sphingomonadaceae</taxon>
        <taxon>Sphingomonas</taxon>
    </lineage>
</organism>
<dbReference type="AlphaFoldDB" id="A0A097EL05"/>
<dbReference type="Proteomes" id="UP000033200">
    <property type="component" value="Chromosome"/>
</dbReference>
<dbReference type="EMBL" id="CP009571">
    <property type="protein sequence ID" value="AIT08222.1"/>
    <property type="molecule type" value="Genomic_DNA"/>
</dbReference>
<dbReference type="Gene3D" id="2.80.10.50">
    <property type="match status" value="1"/>
</dbReference>
<sequence length="487" mass="51745">MIRETAMIRPILAALGLSLGLAAAPAAAQLQGEPFIHDPSTVTFSDGRWYTFGTRQGGLVSDDGWTWRSGPVRPGGGVAPDVIKIGERYYMAYAVGGGGMSGGHASQVKIMWTLSLDPKSPRFGYHDVGVVASSDGVETADAIDPAFLLADGRLWLTYGTYFGPIRIVELDPRTGLRVAGNQPVDVAIDMEATAMMYRDGWYYLLGTHGTCCDGPNSTYHIRVGRARSPLGPYLDHMGTPLLKGGGKLVVSARGRDIGPGHFGLIELPGGVEKFSMHYEADMDRSGRSVLGIAPLLWRDGWPVAGENVAPGTYEIASERSGYALGLATDFVRIPFDARASFRAKPDDPVAPLPDQTLAQDGPGWPQGRVRVDLADYMVRPHQLWTIAPVADAGGSFGAPYYKLTIAGTTRALAATAAGEVEAVPAFTGAAEQLWRVDQLTDGTYRIMPKAVPGGRTGLALVAVGASTPTLAAFDPASPAGRWTFRTP</sequence>
<keyword evidence="11" id="KW-1185">Reference proteome</keyword>
<reference evidence="10 11" key="1">
    <citation type="submission" date="2014-09" db="EMBL/GenBank/DDBJ databases">
        <title>Using Illumina technology Improving SMRT sequencing Genome Assembly by RASTools.</title>
        <authorList>
            <person name="Zhou Y."/>
            <person name="Ma T."/>
            <person name="Liu T."/>
        </authorList>
    </citation>
    <scope>NUCLEOTIDE SEQUENCE [LARGE SCALE GENOMIC DNA]</scope>
    <source>
        <strain evidence="10 11">ATCC 55669</strain>
    </source>
</reference>
<evidence type="ECO:0000256" key="5">
    <source>
        <dbReference type="PIRSR" id="PIRSR606710-1"/>
    </source>
</evidence>
<gene>
    <name evidence="10" type="ORF">MC45_12695</name>
</gene>
<dbReference type="InterPro" id="IPR006710">
    <property type="entry name" value="Glyco_hydro_43"/>
</dbReference>
<keyword evidence="4 7" id="KW-0326">Glycosidase</keyword>
<evidence type="ECO:0000256" key="7">
    <source>
        <dbReference type="RuleBase" id="RU361187"/>
    </source>
</evidence>